<comment type="caution">
    <text evidence="4">The sequence shown here is derived from an EMBL/GenBank/DDBJ whole genome shotgun (WGS) entry which is preliminary data.</text>
</comment>
<dbReference type="EMBL" id="JBHRZI010000011">
    <property type="protein sequence ID" value="MFC3891388.1"/>
    <property type="molecule type" value="Genomic_DNA"/>
</dbReference>
<dbReference type="PANTHER" id="PTHR33495">
    <property type="entry name" value="ANTI-SIGMA FACTOR ANTAGONIST TM_1081-RELATED-RELATED"/>
    <property type="match status" value="1"/>
</dbReference>
<evidence type="ECO:0000256" key="2">
    <source>
        <dbReference type="RuleBase" id="RU003749"/>
    </source>
</evidence>
<dbReference type="RefSeq" id="WP_382370654.1">
    <property type="nucleotide sequence ID" value="NZ_JBHRZI010000011.1"/>
</dbReference>
<sequence length="163" mass="17160">MTPSLQRTPTNRPRRAAAVQPDFQPDGEILSVTVCPAPPGAFVVAVHGEVDRSTGPLLCDRLLHHLRPAHPRLVIDLTDVSFFGAAGLTVLVTVREAAETAGVRLCLVAGTRVVLRPLAITGLDELFDVCPDVAHARLRPGDVADDDCILPGPRAGPGTPSSV</sequence>
<keyword evidence="5" id="KW-1185">Reference proteome</keyword>
<evidence type="ECO:0000259" key="3">
    <source>
        <dbReference type="PROSITE" id="PS50801"/>
    </source>
</evidence>
<dbReference type="PANTHER" id="PTHR33495:SF2">
    <property type="entry name" value="ANTI-SIGMA FACTOR ANTAGONIST TM_1081-RELATED"/>
    <property type="match status" value="1"/>
</dbReference>
<dbReference type="InterPro" id="IPR002645">
    <property type="entry name" value="STAS_dom"/>
</dbReference>
<dbReference type="InterPro" id="IPR036513">
    <property type="entry name" value="STAS_dom_sf"/>
</dbReference>
<dbReference type="InterPro" id="IPR003658">
    <property type="entry name" value="Anti-sigma_ant"/>
</dbReference>
<dbReference type="Proteomes" id="UP001595690">
    <property type="component" value="Unassembled WGS sequence"/>
</dbReference>
<dbReference type="Gene3D" id="3.30.750.24">
    <property type="entry name" value="STAS domain"/>
    <property type="match status" value="1"/>
</dbReference>
<protein>
    <recommendedName>
        <fullName evidence="2">Anti-sigma factor antagonist</fullName>
    </recommendedName>
</protein>
<dbReference type="SUPFAM" id="SSF52091">
    <property type="entry name" value="SpoIIaa-like"/>
    <property type="match status" value="1"/>
</dbReference>
<proteinExistence type="inferred from homology"/>
<dbReference type="PROSITE" id="PS50801">
    <property type="entry name" value="STAS"/>
    <property type="match status" value="1"/>
</dbReference>
<evidence type="ECO:0000313" key="5">
    <source>
        <dbReference type="Proteomes" id="UP001595690"/>
    </source>
</evidence>
<name>A0ABV8BM36_9PSEU</name>
<gene>
    <name evidence="4" type="ORF">ACFOWZ_07860</name>
</gene>
<dbReference type="CDD" id="cd07043">
    <property type="entry name" value="STAS_anti-anti-sigma_factors"/>
    <property type="match status" value="1"/>
</dbReference>
<accession>A0ABV8BM36</accession>
<reference evidence="5" key="1">
    <citation type="journal article" date="2019" name="Int. J. Syst. Evol. Microbiol.">
        <title>The Global Catalogue of Microorganisms (GCM) 10K type strain sequencing project: providing services to taxonomists for standard genome sequencing and annotation.</title>
        <authorList>
            <consortium name="The Broad Institute Genomics Platform"/>
            <consortium name="The Broad Institute Genome Sequencing Center for Infectious Disease"/>
            <person name="Wu L."/>
            <person name="Ma J."/>
        </authorList>
    </citation>
    <scope>NUCLEOTIDE SEQUENCE [LARGE SCALE GENOMIC DNA]</scope>
    <source>
        <strain evidence="5">CGMCC 4.7405</strain>
    </source>
</reference>
<dbReference type="Pfam" id="PF01740">
    <property type="entry name" value="STAS"/>
    <property type="match status" value="1"/>
</dbReference>
<feature type="domain" description="STAS" evidence="3">
    <location>
        <begin position="39"/>
        <end position="125"/>
    </location>
</feature>
<evidence type="ECO:0000256" key="1">
    <source>
        <dbReference type="ARBA" id="ARBA00009013"/>
    </source>
</evidence>
<dbReference type="NCBIfam" id="TIGR00377">
    <property type="entry name" value="ant_ant_sig"/>
    <property type="match status" value="1"/>
</dbReference>
<comment type="similarity">
    <text evidence="1 2">Belongs to the anti-sigma-factor antagonist family.</text>
</comment>
<evidence type="ECO:0000313" key="4">
    <source>
        <dbReference type="EMBL" id="MFC3891388.1"/>
    </source>
</evidence>
<organism evidence="4 5">
    <name type="scientific">Lentzea rhizosphaerae</name>
    <dbReference type="NCBI Taxonomy" id="2041025"/>
    <lineage>
        <taxon>Bacteria</taxon>
        <taxon>Bacillati</taxon>
        <taxon>Actinomycetota</taxon>
        <taxon>Actinomycetes</taxon>
        <taxon>Pseudonocardiales</taxon>
        <taxon>Pseudonocardiaceae</taxon>
        <taxon>Lentzea</taxon>
    </lineage>
</organism>